<dbReference type="InterPro" id="IPR011701">
    <property type="entry name" value="MFS"/>
</dbReference>
<sequence>MKMRKIIVLSLILVLSTFALPLATAQEDVLPPDVDYEPEIRMTTLFAYSQDTLSPEFVERAETSTHNFLIFAGSTPSNGPTLTTPSFVRDAPIGSEDWNFSLWASGNGQVNIDVTLFIDGTELDQVNSGGISLSEEKQRIDFTGGNLPDNISIDQTLSIRWTVNSEQLDPTTSNHCTIHWGSVETPTNLTISAGMYQIDDPYIESEGTPFRGEGENYSRSEVVWAAQARWALGEEQLVKETIILHADDGGNELMLQPTGEGIKSDNGIYRWEIEEWHDGVVLSAHVMWNDSSGNHGMTNQVVEMMDHKGPSILSSGLKNTLFFLTIPVLVGVGFWLKGRYETLEEKGKELGHGPGKEGDLKRLVLATTFLIAGINNALILYTFHTRELGASEDIVILHLCLLAFALGAFGPIWGAIADKWGHRKQLMAFAAIGSSVLMLTFPFLPLKAYILVSVLQIALFSAVRMAVAVGTEWYPEQKGEFLGVLYAFASFAAAIGSMLCSKLYVFLLPNGTTFAMLGIVGVSVPALVIGALMIMKFEGDEFSWPVWMLKGGKKPDVVKLTFSEKLSMFRGMFRFESKWALLCLLGVILVAIPRGAVVLTALRYLEVVGFDVDFTGLLEAWAVIAVLILYAVIGRVCDDRGPQTVLLWSAAAYGTLWSIFSIGLPPMIAVLIFVVPIYPMLLVSNDALMAKFTNEEERNRGIGMASLVAFLGQSIGILAGFFALGYLISLGKTDIVAYEMFYRANVPLWILAISFTFWLAKRIDASENVIDAEISE</sequence>
<organism evidence="2">
    <name type="scientific">uncultured marine group II/III euryarchaeote AD1000_38_E02</name>
    <dbReference type="NCBI Taxonomy" id="1457760"/>
    <lineage>
        <taxon>Archaea</taxon>
        <taxon>Methanobacteriati</taxon>
        <taxon>Methanobacteriota</taxon>
        <taxon>environmental samples</taxon>
    </lineage>
</organism>
<feature type="transmembrane region" description="Helical" evidence="1">
    <location>
        <begin position="450"/>
        <end position="469"/>
    </location>
</feature>
<keyword evidence="1" id="KW-1133">Transmembrane helix</keyword>
<evidence type="ECO:0000313" key="2">
    <source>
        <dbReference type="EMBL" id="AIE93542.1"/>
    </source>
</evidence>
<feature type="transmembrane region" description="Helical" evidence="1">
    <location>
        <begin position="426"/>
        <end position="444"/>
    </location>
</feature>
<dbReference type="AlphaFoldDB" id="A0A075FV66"/>
<dbReference type="EMBL" id="KF900397">
    <property type="protein sequence ID" value="AIE93542.1"/>
    <property type="molecule type" value="Genomic_DNA"/>
</dbReference>
<dbReference type="SUPFAM" id="SSF103473">
    <property type="entry name" value="MFS general substrate transporter"/>
    <property type="match status" value="1"/>
</dbReference>
<keyword evidence="1" id="KW-0812">Transmembrane</keyword>
<dbReference type="Pfam" id="PF07690">
    <property type="entry name" value="MFS_1"/>
    <property type="match status" value="1"/>
</dbReference>
<feature type="transmembrane region" description="Helical" evidence="1">
    <location>
        <begin position="740"/>
        <end position="760"/>
    </location>
</feature>
<feature type="transmembrane region" description="Helical" evidence="1">
    <location>
        <begin position="702"/>
        <end position="728"/>
    </location>
</feature>
<keyword evidence="1" id="KW-0472">Membrane</keyword>
<feature type="transmembrane region" description="Helical" evidence="1">
    <location>
        <begin position="363"/>
        <end position="383"/>
    </location>
</feature>
<feature type="transmembrane region" description="Helical" evidence="1">
    <location>
        <begin position="320"/>
        <end position="336"/>
    </location>
</feature>
<accession>A0A075FV66</accession>
<reference evidence="2" key="1">
    <citation type="journal article" date="2014" name="Genome Biol. Evol.">
        <title>Pangenome evidence for extensive interdomain horizontal transfer affecting lineage core and shell genes in uncultured planktonic thaumarchaeota and euryarchaeota.</title>
        <authorList>
            <person name="Deschamps P."/>
            <person name="Zivanovic Y."/>
            <person name="Moreira D."/>
            <person name="Rodriguez-Valera F."/>
            <person name="Lopez-Garcia P."/>
        </authorList>
    </citation>
    <scope>NUCLEOTIDE SEQUENCE</scope>
</reference>
<evidence type="ECO:0000256" key="1">
    <source>
        <dbReference type="SAM" id="Phobius"/>
    </source>
</evidence>
<feature type="transmembrane region" description="Helical" evidence="1">
    <location>
        <begin position="481"/>
        <end position="507"/>
    </location>
</feature>
<dbReference type="Gene3D" id="1.20.1250.20">
    <property type="entry name" value="MFS general substrate transporter like domains"/>
    <property type="match status" value="2"/>
</dbReference>
<feature type="transmembrane region" description="Helical" evidence="1">
    <location>
        <begin position="513"/>
        <end position="534"/>
    </location>
</feature>
<feature type="transmembrane region" description="Helical" evidence="1">
    <location>
        <begin position="395"/>
        <end position="414"/>
    </location>
</feature>
<feature type="transmembrane region" description="Helical" evidence="1">
    <location>
        <begin position="579"/>
        <end position="602"/>
    </location>
</feature>
<protein>
    <submittedName>
        <fullName evidence="2">Major facilitator permease superfamily protein</fullName>
    </submittedName>
</protein>
<proteinExistence type="predicted"/>
<feature type="transmembrane region" description="Helical" evidence="1">
    <location>
        <begin position="614"/>
        <end position="633"/>
    </location>
</feature>
<name>A0A075FV66_9EURY</name>
<dbReference type="GO" id="GO:0022857">
    <property type="term" value="F:transmembrane transporter activity"/>
    <property type="evidence" value="ECO:0007669"/>
    <property type="project" value="InterPro"/>
</dbReference>
<dbReference type="InterPro" id="IPR036259">
    <property type="entry name" value="MFS_trans_sf"/>
</dbReference>